<comment type="similarity">
    <text evidence="1">Belongs to the DP1 family.</text>
</comment>
<dbReference type="EMBL" id="VAHF01000007">
    <property type="protein sequence ID" value="TXG58166.1"/>
    <property type="molecule type" value="Genomic_DNA"/>
</dbReference>
<dbReference type="OrthoDB" id="434647at2759"/>
<proteinExistence type="inferred from homology"/>
<gene>
    <name evidence="3" type="ORF">EZV62_015995</name>
</gene>
<dbReference type="PANTHER" id="PTHR12300:SF117">
    <property type="entry name" value="LP05237P-RELATED"/>
    <property type="match status" value="1"/>
</dbReference>
<feature type="compositionally biased region" description="Polar residues" evidence="2">
    <location>
        <begin position="152"/>
        <end position="199"/>
    </location>
</feature>
<accession>A0A5C7HPD3</accession>
<dbReference type="InterPro" id="IPR004345">
    <property type="entry name" value="TB2_DP1_HVA22"/>
</dbReference>
<organism evidence="3 4">
    <name type="scientific">Acer yangbiense</name>
    <dbReference type="NCBI Taxonomy" id="1000413"/>
    <lineage>
        <taxon>Eukaryota</taxon>
        <taxon>Viridiplantae</taxon>
        <taxon>Streptophyta</taxon>
        <taxon>Embryophyta</taxon>
        <taxon>Tracheophyta</taxon>
        <taxon>Spermatophyta</taxon>
        <taxon>Magnoliopsida</taxon>
        <taxon>eudicotyledons</taxon>
        <taxon>Gunneridae</taxon>
        <taxon>Pentapetalae</taxon>
        <taxon>rosids</taxon>
        <taxon>malvids</taxon>
        <taxon>Sapindales</taxon>
        <taxon>Sapindaceae</taxon>
        <taxon>Hippocastanoideae</taxon>
        <taxon>Acereae</taxon>
        <taxon>Acer</taxon>
    </lineage>
</organism>
<evidence type="ECO:0000313" key="3">
    <source>
        <dbReference type="EMBL" id="TXG58166.1"/>
    </source>
</evidence>
<name>A0A5C7HPD3_9ROSI</name>
<dbReference type="AlphaFoldDB" id="A0A5C7HPD3"/>
<dbReference type="Proteomes" id="UP000323000">
    <property type="component" value="Chromosome 7"/>
</dbReference>
<comment type="caution">
    <text evidence="3">The sequence shown here is derived from an EMBL/GenBank/DDBJ whole genome shotgun (WGS) entry which is preliminary data.</text>
</comment>
<feature type="compositionally biased region" description="Basic residues" evidence="2">
    <location>
        <begin position="219"/>
        <end position="228"/>
    </location>
</feature>
<reference evidence="4" key="1">
    <citation type="journal article" date="2019" name="Gigascience">
        <title>De novo genome assembly of the endangered Acer yangbiense, a plant species with extremely small populations endemic to Yunnan Province, China.</title>
        <authorList>
            <person name="Yang J."/>
            <person name="Wariss H.M."/>
            <person name="Tao L."/>
            <person name="Zhang R."/>
            <person name="Yun Q."/>
            <person name="Hollingsworth P."/>
            <person name="Dao Z."/>
            <person name="Luo G."/>
            <person name="Guo H."/>
            <person name="Ma Y."/>
            <person name="Sun W."/>
        </authorList>
    </citation>
    <scope>NUCLEOTIDE SEQUENCE [LARGE SCALE GENOMIC DNA]</scope>
    <source>
        <strain evidence="4">cv. Malutang</strain>
    </source>
</reference>
<feature type="region of interest" description="Disordered" evidence="2">
    <location>
        <begin position="152"/>
        <end position="228"/>
    </location>
</feature>
<evidence type="ECO:0000256" key="1">
    <source>
        <dbReference type="RuleBase" id="RU362006"/>
    </source>
</evidence>
<comment type="subcellular location">
    <subcellularLocation>
        <location evidence="1">Membrane</location>
        <topology evidence="1">Multi-pass membrane protein</topology>
    </subcellularLocation>
</comment>
<dbReference type="PANTHER" id="PTHR12300">
    <property type="entry name" value="HVA22-LIKE PROTEINS"/>
    <property type="match status" value="1"/>
</dbReference>
<sequence>MLGVFLTRVLMLVFGYAYPAFECFKVVEKNKADIEQLRFWCQYWILVAILSVGERISDIFISWLPMYGEAKLALFIYLWYPKTKGTAYIYGTFVRPYISQYETEIDRQILELRARSWDLAIYYWQNFAHLGQAKFFEILHYVAGQSSRLNNNFSSQKSDQQVQSNKNTPGVPTVGTQVPSNEKVQYSQGMPPNGVNVQNPIPEPTSPVSPREKLLQTRQRLRRQASNQ</sequence>
<protein>
    <recommendedName>
        <fullName evidence="1">HVA22-like protein</fullName>
    </recommendedName>
</protein>
<dbReference type="GO" id="GO:0016020">
    <property type="term" value="C:membrane"/>
    <property type="evidence" value="ECO:0007669"/>
    <property type="project" value="UniProtKB-SubCell"/>
</dbReference>
<evidence type="ECO:0000313" key="4">
    <source>
        <dbReference type="Proteomes" id="UP000323000"/>
    </source>
</evidence>
<evidence type="ECO:0000256" key="2">
    <source>
        <dbReference type="SAM" id="MobiDB-lite"/>
    </source>
</evidence>
<keyword evidence="4" id="KW-1185">Reference proteome</keyword>
<dbReference type="Pfam" id="PF03134">
    <property type="entry name" value="TB2_DP1_HVA22"/>
    <property type="match status" value="1"/>
</dbReference>